<name>A0A3N0E0A8_9ACTN</name>
<gene>
    <name evidence="1" type="ORF">EFL95_02630</name>
</gene>
<dbReference type="Proteomes" id="UP000277094">
    <property type="component" value="Unassembled WGS sequence"/>
</dbReference>
<dbReference type="EMBL" id="RJSG01000001">
    <property type="protein sequence ID" value="RNL81275.1"/>
    <property type="molecule type" value="Genomic_DNA"/>
</dbReference>
<proteinExistence type="predicted"/>
<comment type="caution">
    <text evidence="1">The sequence shown here is derived from an EMBL/GenBank/DDBJ whole genome shotgun (WGS) entry which is preliminary data.</text>
</comment>
<keyword evidence="2" id="KW-1185">Reference proteome</keyword>
<reference evidence="1 2" key="1">
    <citation type="submission" date="2018-11" db="EMBL/GenBank/DDBJ databases">
        <authorList>
            <person name="Li F."/>
        </authorList>
    </citation>
    <scope>NUCLEOTIDE SEQUENCE [LARGE SCALE GENOMIC DNA]</scope>
    <source>
        <strain evidence="1 2">KIS18-7</strain>
    </source>
</reference>
<sequence length="200" mass="21962">MLAPVAPASAVEPVCTIAVPYKVTAGAPLTWVKPTFTGCDSYASASWKVARSGKTYGTITAKNGVNQGSWIFHDNWPTGMYAVTPSSSAAVPQNSTKAVVKFGTKVTLKGYRQDHLKVPLSGTITRYVASVDGYRGWAHRYVSIQYRDCTTCDWHPLYSDRTDAHGKFSLAAVSDELRYYRARIGDTTYWWGSTSSSVHF</sequence>
<evidence type="ECO:0000313" key="2">
    <source>
        <dbReference type="Proteomes" id="UP000277094"/>
    </source>
</evidence>
<organism evidence="1 2">
    <name type="scientific">Nocardioides marmorisolisilvae</name>
    <dbReference type="NCBI Taxonomy" id="1542737"/>
    <lineage>
        <taxon>Bacteria</taxon>
        <taxon>Bacillati</taxon>
        <taxon>Actinomycetota</taxon>
        <taxon>Actinomycetes</taxon>
        <taxon>Propionibacteriales</taxon>
        <taxon>Nocardioidaceae</taxon>
        <taxon>Nocardioides</taxon>
    </lineage>
</organism>
<evidence type="ECO:0000313" key="1">
    <source>
        <dbReference type="EMBL" id="RNL81275.1"/>
    </source>
</evidence>
<dbReference type="AlphaFoldDB" id="A0A3N0E0A8"/>
<accession>A0A3N0E0A8</accession>
<protein>
    <submittedName>
        <fullName evidence="1">Uncharacterized protein</fullName>
    </submittedName>
</protein>